<keyword evidence="3" id="KW-0812">Transmembrane</keyword>
<gene>
    <name evidence="5" type="ORF">BECKLPF1236A_GA0070988_101361</name>
    <name evidence="6" type="ORF">BECKLPF1236C_GA0070990_101351</name>
</gene>
<dbReference type="CDD" id="cd06268">
    <property type="entry name" value="PBP1_ABC_transporter_LIVBP-like"/>
    <property type="match status" value="1"/>
</dbReference>
<dbReference type="InterPro" id="IPR051010">
    <property type="entry name" value="BCAA_transport"/>
</dbReference>
<evidence type="ECO:0000256" key="3">
    <source>
        <dbReference type="SAM" id="Phobius"/>
    </source>
</evidence>
<evidence type="ECO:0000256" key="2">
    <source>
        <dbReference type="ARBA" id="ARBA00022729"/>
    </source>
</evidence>
<keyword evidence="2" id="KW-0732">Signal</keyword>
<protein>
    <submittedName>
        <fullName evidence="5">Substrate-binding protein</fullName>
    </submittedName>
</protein>
<keyword evidence="3" id="KW-0472">Membrane</keyword>
<dbReference type="AlphaFoldDB" id="A0A450WFU4"/>
<organism evidence="5">
    <name type="scientific">Candidatus Kentrum sp. LPFa</name>
    <dbReference type="NCBI Taxonomy" id="2126335"/>
    <lineage>
        <taxon>Bacteria</taxon>
        <taxon>Pseudomonadati</taxon>
        <taxon>Pseudomonadota</taxon>
        <taxon>Gammaproteobacteria</taxon>
        <taxon>Candidatus Kentrum</taxon>
    </lineage>
</organism>
<dbReference type="Pfam" id="PF13458">
    <property type="entry name" value="Peripla_BP_6"/>
    <property type="match status" value="1"/>
</dbReference>
<dbReference type="PANTHER" id="PTHR30483">
    <property type="entry name" value="LEUCINE-SPECIFIC-BINDING PROTEIN"/>
    <property type="match status" value="1"/>
</dbReference>
<keyword evidence="3" id="KW-1133">Transmembrane helix</keyword>
<dbReference type="EMBL" id="CAADFM010000136">
    <property type="protein sequence ID" value="VFK15913.1"/>
    <property type="molecule type" value="Genomic_DNA"/>
</dbReference>
<reference evidence="5" key="1">
    <citation type="submission" date="2019-02" db="EMBL/GenBank/DDBJ databases">
        <authorList>
            <person name="Gruber-Vodicka R. H."/>
            <person name="Seah K. B. B."/>
        </authorList>
    </citation>
    <scope>NUCLEOTIDE SEQUENCE</scope>
    <source>
        <strain evidence="5">BECK_S312</strain>
        <strain evidence="6">BECK_S426</strain>
    </source>
</reference>
<evidence type="ECO:0000313" key="5">
    <source>
        <dbReference type="EMBL" id="VFK15913.1"/>
    </source>
</evidence>
<dbReference type="Gene3D" id="3.40.50.2300">
    <property type="match status" value="2"/>
</dbReference>
<name>A0A450WFU4_9GAMM</name>
<evidence type="ECO:0000256" key="1">
    <source>
        <dbReference type="ARBA" id="ARBA00010062"/>
    </source>
</evidence>
<dbReference type="InterPro" id="IPR028082">
    <property type="entry name" value="Peripla_BP_I"/>
</dbReference>
<sequence length="317" mass="35917">MKFHFIPRKSTRLIYSLSLLIVFVSFFTLFIIKYPDKVYNVGVIVSSGTDKDERVDSIKFFIGKKINQFNKNGGISGIPIRAIYMDDFEESELTIKNVENAIADESLLGIIGCWNSTRGEKIVNIIGKSSIPFIADFSVDTIFSSKNNIFSMGKGISDELSVFDIFMKSKSVRKVAFIGRDGDLYTMEYYGRIKDNSLNSGYSVVYDAWFLESEKMDNSKLMNIVSGIRESSPDMIFLSLGSSRNAEIVKTLSENDIKVPVYFILGTMGKVISTVGYKFDFDWYDTAEEGVPNVESQRLEELIDKYNEDILRIGLKH</sequence>
<proteinExistence type="inferred from homology"/>
<comment type="similarity">
    <text evidence="1">Belongs to the leucine-binding protein family.</text>
</comment>
<feature type="domain" description="Leucine-binding protein" evidence="4">
    <location>
        <begin position="66"/>
        <end position="276"/>
    </location>
</feature>
<evidence type="ECO:0000313" key="6">
    <source>
        <dbReference type="EMBL" id="VFK31324.1"/>
    </source>
</evidence>
<evidence type="ECO:0000259" key="4">
    <source>
        <dbReference type="Pfam" id="PF13458"/>
    </source>
</evidence>
<dbReference type="EMBL" id="CAADFP010000135">
    <property type="protein sequence ID" value="VFK31324.1"/>
    <property type="molecule type" value="Genomic_DNA"/>
</dbReference>
<dbReference type="InterPro" id="IPR028081">
    <property type="entry name" value="Leu-bd"/>
</dbReference>
<dbReference type="SUPFAM" id="SSF53822">
    <property type="entry name" value="Periplasmic binding protein-like I"/>
    <property type="match status" value="1"/>
</dbReference>
<feature type="transmembrane region" description="Helical" evidence="3">
    <location>
        <begin position="12"/>
        <end position="32"/>
    </location>
</feature>
<accession>A0A450WFU4</accession>